<dbReference type="Pfam" id="PF03106">
    <property type="entry name" value="WRKY"/>
    <property type="match status" value="1"/>
</dbReference>
<comment type="caution">
    <text evidence="3">The sequence shown here is derived from an EMBL/GenBank/DDBJ whole genome shotgun (WGS) entry which is preliminary data.</text>
</comment>
<proteinExistence type="predicted"/>
<sequence length="376" mass="42115">MGDWEQKNLINELTQGRDLARQLKSHLNAPSSSQESREILVQKILASYEAALSMLRWSSSDLPQPLRGAIQTSESPPSLVGSPRSLDSDRDLKKPEHRDMASRKRKALPMWTQRVRVSPGMGLDQGRLNDGFSWRKYGQKEILNARYPRGYYRCTHRSVHGCLATKQVQRSGEDPTMFAITYRGRHTCAQASNIIIPSPPSPENQEPNHSMLDLQPHNRQPQQIQQLHGSQEMLWNFQASLKVETENLDAHDGRSFPSMFDFPSTSNIEAETQKYFPDSVLIDNNFVGSYSPSFMSPATSATNYFSVMSPSGMSMDSFGLGRRQHFQGCDQSELTHDQISSVATSATNSPTVGLGFPFGTPEFDATFTLDNPGFFS</sequence>
<feature type="compositionally biased region" description="Basic and acidic residues" evidence="1">
    <location>
        <begin position="86"/>
        <end position="102"/>
    </location>
</feature>
<dbReference type="PANTHER" id="PTHR32096">
    <property type="entry name" value="WRKY TRANSCRIPTION FACTOR 30-RELATED-RELATED"/>
    <property type="match status" value="1"/>
</dbReference>
<feature type="region of interest" description="Disordered" evidence="1">
    <location>
        <begin position="66"/>
        <end position="107"/>
    </location>
</feature>
<dbReference type="AlphaFoldDB" id="A0A8T1QP94"/>
<name>A0A8T1QP94_CARIL</name>
<evidence type="ECO:0000256" key="1">
    <source>
        <dbReference type="SAM" id="MobiDB-lite"/>
    </source>
</evidence>
<feature type="region of interest" description="Disordered" evidence="1">
    <location>
        <begin position="196"/>
        <end position="215"/>
    </location>
</feature>
<gene>
    <name evidence="3" type="ORF">CIPAW_05G257700</name>
</gene>
<evidence type="ECO:0000259" key="2">
    <source>
        <dbReference type="PROSITE" id="PS50811"/>
    </source>
</evidence>
<dbReference type="GO" id="GO:0005634">
    <property type="term" value="C:nucleus"/>
    <property type="evidence" value="ECO:0007669"/>
    <property type="project" value="TreeGrafter"/>
</dbReference>
<dbReference type="PANTHER" id="PTHR32096:SF115">
    <property type="entry name" value="WRKY TRANSCRIPTION FACTOR 30-RELATED"/>
    <property type="match status" value="1"/>
</dbReference>
<reference evidence="3" key="1">
    <citation type="submission" date="2020-12" db="EMBL/GenBank/DDBJ databases">
        <title>WGS assembly of Carya illinoinensis cv. Pawnee.</title>
        <authorList>
            <person name="Platts A."/>
            <person name="Shu S."/>
            <person name="Wright S."/>
            <person name="Barry K."/>
            <person name="Edger P."/>
            <person name="Pires J.C."/>
            <person name="Schmutz J."/>
        </authorList>
    </citation>
    <scope>NUCLEOTIDE SEQUENCE</scope>
    <source>
        <tissue evidence="3">Leaf</tissue>
    </source>
</reference>
<dbReference type="InterPro" id="IPR044810">
    <property type="entry name" value="WRKY_plant"/>
</dbReference>
<dbReference type="GO" id="GO:0003700">
    <property type="term" value="F:DNA-binding transcription factor activity"/>
    <property type="evidence" value="ECO:0007669"/>
    <property type="project" value="InterPro"/>
</dbReference>
<keyword evidence="4" id="KW-1185">Reference proteome</keyword>
<dbReference type="EMBL" id="CM031813">
    <property type="protein sequence ID" value="KAG6656023.1"/>
    <property type="molecule type" value="Genomic_DNA"/>
</dbReference>
<feature type="domain" description="WRKY" evidence="2">
    <location>
        <begin position="123"/>
        <end position="186"/>
    </location>
</feature>
<evidence type="ECO:0000313" key="3">
    <source>
        <dbReference type="EMBL" id="KAG6656023.1"/>
    </source>
</evidence>
<evidence type="ECO:0000313" key="4">
    <source>
        <dbReference type="Proteomes" id="UP000811609"/>
    </source>
</evidence>
<dbReference type="InterPro" id="IPR003657">
    <property type="entry name" value="WRKY_dom"/>
</dbReference>
<protein>
    <recommendedName>
        <fullName evidence="2">WRKY domain-containing protein</fullName>
    </recommendedName>
</protein>
<organism evidence="3 4">
    <name type="scientific">Carya illinoinensis</name>
    <name type="common">Pecan</name>
    <dbReference type="NCBI Taxonomy" id="32201"/>
    <lineage>
        <taxon>Eukaryota</taxon>
        <taxon>Viridiplantae</taxon>
        <taxon>Streptophyta</taxon>
        <taxon>Embryophyta</taxon>
        <taxon>Tracheophyta</taxon>
        <taxon>Spermatophyta</taxon>
        <taxon>Magnoliopsida</taxon>
        <taxon>eudicotyledons</taxon>
        <taxon>Gunneridae</taxon>
        <taxon>Pentapetalae</taxon>
        <taxon>rosids</taxon>
        <taxon>fabids</taxon>
        <taxon>Fagales</taxon>
        <taxon>Juglandaceae</taxon>
        <taxon>Carya</taxon>
    </lineage>
</organism>
<dbReference type="Proteomes" id="UP000811609">
    <property type="component" value="Chromosome 5"/>
</dbReference>
<dbReference type="GO" id="GO:0000976">
    <property type="term" value="F:transcription cis-regulatory region binding"/>
    <property type="evidence" value="ECO:0007669"/>
    <property type="project" value="TreeGrafter"/>
</dbReference>
<dbReference type="PROSITE" id="PS50811">
    <property type="entry name" value="WRKY"/>
    <property type="match status" value="1"/>
</dbReference>
<feature type="compositionally biased region" description="Low complexity" evidence="1">
    <location>
        <begin position="203"/>
        <end position="215"/>
    </location>
</feature>
<dbReference type="SMART" id="SM00774">
    <property type="entry name" value="WRKY"/>
    <property type="match status" value="1"/>
</dbReference>
<accession>A0A8T1QP94</accession>